<feature type="domain" description="Phosphatidic acid phosphatase type 2/haloperoxidase" evidence="2">
    <location>
        <begin position="109"/>
        <end position="216"/>
    </location>
</feature>
<dbReference type="Gene3D" id="1.20.144.10">
    <property type="entry name" value="Phosphatidic acid phosphatase type 2/haloperoxidase"/>
    <property type="match status" value="1"/>
</dbReference>
<feature type="transmembrane region" description="Helical" evidence="1">
    <location>
        <begin position="31"/>
        <end position="51"/>
    </location>
</feature>
<dbReference type="Pfam" id="PF01569">
    <property type="entry name" value="PAP2"/>
    <property type="match status" value="1"/>
</dbReference>
<reference evidence="3 4" key="1">
    <citation type="submission" date="2020-08" db="EMBL/GenBank/DDBJ databases">
        <title>Sequencing the genomes of 1000 actinobacteria strains.</title>
        <authorList>
            <person name="Klenk H.-P."/>
        </authorList>
    </citation>
    <scope>NUCLEOTIDE SEQUENCE [LARGE SCALE GENOMIC DNA]</scope>
    <source>
        <strain evidence="3 4">DSM 22826</strain>
    </source>
</reference>
<keyword evidence="1" id="KW-0472">Membrane</keyword>
<sequence>MAPLKAMDDLMANRHRGLRSTRPSLALSRSWFGFCAGLGIVFCGVYALFVLSRKGQRIDDAALVSALHFMNANAIRQPAMDFMNAMPAVCAVIAVLALILAFVRGRLVAPPAIAAMSFAAAVLSTQVLKHGILVRPNHGISEATMNSFPSGHTTTAASALFTVLLLTPPAFRTWVSVVGGGFAAIAGAATLLLGWHRPSDVLAAYLVAAFWAVLGAAGLAIWSARPGNCHALSLTTHERIGFVPRLLFALGVLGTCIGSTLWLLVSASGSVAANQSRYLLVLSATLLLILSLAMVLTVGMQWILAHYRVDAAGHRGRDLGMK</sequence>
<feature type="transmembrane region" description="Helical" evidence="1">
    <location>
        <begin position="148"/>
        <end position="167"/>
    </location>
</feature>
<keyword evidence="1" id="KW-1133">Transmembrane helix</keyword>
<dbReference type="SUPFAM" id="SSF48317">
    <property type="entry name" value="Acid phosphatase/Vanadium-dependent haloperoxidase"/>
    <property type="match status" value="1"/>
</dbReference>
<evidence type="ECO:0000259" key="2">
    <source>
        <dbReference type="SMART" id="SM00014"/>
    </source>
</evidence>
<comment type="caution">
    <text evidence="3">The sequence shown here is derived from an EMBL/GenBank/DDBJ whole genome shotgun (WGS) entry which is preliminary data.</text>
</comment>
<dbReference type="InterPro" id="IPR000326">
    <property type="entry name" value="PAP2/HPO"/>
</dbReference>
<dbReference type="SMART" id="SM00014">
    <property type="entry name" value="acidPPc"/>
    <property type="match status" value="1"/>
</dbReference>
<accession>A0A839QDX7</accession>
<organism evidence="3 4">
    <name type="scientific">Paeniglutamicibacter cryotolerans</name>
    <dbReference type="NCBI Taxonomy" id="670079"/>
    <lineage>
        <taxon>Bacteria</taxon>
        <taxon>Bacillati</taxon>
        <taxon>Actinomycetota</taxon>
        <taxon>Actinomycetes</taxon>
        <taxon>Micrococcales</taxon>
        <taxon>Micrococcaceae</taxon>
        <taxon>Paeniglutamicibacter</taxon>
    </lineage>
</organism>
<feature type="transmembrane region" description="Helical" evidence="1">
    <location>
        <begin position="85"/>
        <end position="103"/>
    </location>
</feature>
<evidence type="ECO:0000256" key="1">
    <source>
        <dbReference type="SAM" id="Phobius"/>
    </source>
</evidence>
<keyword evidence="4" id="KW-1185">Reference proteome</keyword>
<feature type="transmembrane region" description="Helical" evidence="1">
    <location>
        <begin position="109"/>
        <end position="128"/>
    </location>
</feature>
<dbReference type="AlphaFoldDB" id="A0A839QDX7"/>
<dbReference type="RefSeq" id="WP_183509485.1">
    <property type="nucleotide sequence ID" value="NZ_JACHVS010000001.1"/>
</dbReference>
<proteinExistence type="predicted"/>
<feature type="transmembrane region" description="Helical" evidence="1">
    <location>
        <begin position="173"/>
        <end position="195"/>
    </location>
</feature>
<dbReference type="EMBL" id="JACHVS010000001">
    <property type="protein sequence ID" value="MBB2994110.1"/>
    <property type="molecule type" value="Genomic_DNA"/>
</dbReference>
<name>A0A839QDX7_9MICC</name>
<keyword evidence="1" id="KW-0812">Transmembrane</keyword>
<feature type="transmembrane region" description="Helical" evidence="1">
    <location>
        <begin position="202"/>
        <end position="222"/>
    </location>
</feature>
<evidence type="ECO:0000313" key="3">
    <source>
        <dbReference type="EMBL" id="MBB2994110.1"/>
    </source>
</evidence>
<dbReference type="Proteomes" id="UP000523000">
    <property type="component" value="Unassembled WGS sequence"/>
</dbReference>
<dbReference type="InterPro" id="IPR036938">
    <property type="entry name" value="PAP2/HPO_sf"/>
</dbReference>
<evidence type="ECO:0000313" key="4">
    <source>
        <dbReference type="Proteomes" id="UP000523000"/>
    </source>
</evidence>
<protein>
    <submittedName>
        <fullName evidence="3">Membrane-associated phospholipid phosphatase</fullName>
    </submittedName>
</protein>
<feature type="transmembrane region" description="Helical" evidence="1">
    <location>
        <begin position="242"/>
        <end position="265"/>
    </location>
</feature>
<gene>
    <name evidence="3" type="ORF">E9229_000301</name>
</gene>
<feature type="transmembrane region" description="Helical" evidence="1">
    <location>
        <begin position="277"/>
        <end position="304"/>
    </location>
</feature>